<comment type="caution">
    <text evidence="2">The sequence shown here is derived from an EMBL/GenBank/DDBJ whole genome shotgun (WGS) entry which is preliminary data.</text>
</comment>
<evidence type="ECO:0008006" key="4">
    <source>
        <dbReference type="Google" id="ProtNLM"/>
    </source>
</evidence>
<feature type="region of interest" description="Disordered" evidence="1">
    <location>
        <begin position="324"/>
        <end position="430"/>
    </location>
</feature>
<feature type="compositionally biased region" description="Polar residues" evidence="1">
    <location>
        <begin position="377"/>
        <end position="389"/>
    </location>
</feature>
<keyword evidence="3" id="KW-1185">Reference proteome</keyword>
<feature type="region of interest" description="Disordered" evidence="1">
    <location>
        <begin position="1"/>
        <end position="27"/>
    </location>
</feature>
<sequence>MPLDKEETSSYLEAADLETSSQAASHQEEYLLATPEEEINPELIEFVKRDQFHDLFSEICKEPPFKSKYHHYSHQLERERDEEEWGGIPPHPEVLNEELIKHVERNPFYNSISECAKEHLCNFEQLCHDYGLGDNPKKIQLFQLSLAGQAKDWAKFNAQHAFKTWNGYKGAFLTDLPKVLFMSHHHAQAIHNHHPSSPDINKTPLFPRESYQAARQTKIEDMLQEYLRNQEESTKKMERRIDFIHESLGNKSEVLFKQVIKLDEDIKKLREDHDRSLTLVKLDVASKYQELLNKSMRIEDTSYGNSKHLGSIYNRLQALEGSSHANYKRERSPTPNHPPFYCNAITRRSTTQVHEDNEEEEREYEEQLNDEDEEQSIDINASPKQSMDTPSPRDPRFSPRSQASTLPRLEAMQRPSPPTEEEDTWQYDPIDPNKISPMKLKEFNAKVKSLPFYVTFEEAWDKHGLVEFFFTTSENKEEIHQLFRKARFPIAPHGVNQPPSPPSSPPPQWYVNSISREKLAEFNQFVQTLPASMSFKSLAPLPIHHLLPQLQGDT</sequence>
<evidence type="ECO:0000313" key="2">
    <source>
        <dbReference type="EMBL" id="CAA7045514.1"/>
    </source>
</evidence>
<dbReference type="EMBL" id="CACVBM020001322">
    <property type="protein sequence ID" value="CAA7045514.1"/>
    <property type="molecule type" value="Genomic_DNA"/>
</dbReference>
<protein>
    <recommendedName>
        <fullName evidence="4">Retrotransposon gag domain-containing protein</fullName>
    </recommendedName>
</protein>
<proteinExistence type="predicted"/>
<gene>
    <name evidence="2" type="ORF">MERR_LOCUS32749</name>
</gene>
<feature type="compositionally biased region" description="Acidic residues" evidence="1">
    <location>
        <begin position="356"/>
        <end position="376"/>
    </location>
</feature>
<dbReference type="Proteomes" id="UP000467841">
    <property type="component" value="Unassembled WGS sequence"/>
</dbReference>
<accession>A0A6D2KCH5</accession>
<organism evidence="2 3">
    <name type="scientific">Microthlaspi erraticum</name>
    <dbReference type="NCBI Taxonomy" id="1685480"/>
    <lineage>
        <taxon>Eukaryota</taxon>
        <taxon>Viridiplantae</taxon>
        <taxon>Streptophyta</taxon>
        <taxon>Embryophyta</taxon>
        <taxon>Tracheophyta</taxon>
        <taxon>Spermatophyta</taxon>
        <taxon>Magnoliopsida</taxon>
        <taxon>eudicotyledons</taxon>
        <taxon>Gunneridae</taxon>
        <taxon>Pentapetalae</taxon>
        <taxon>rosids</taxon>
        <taxon>malvids</taxon>
        <taxon>Brassicales</taxon>
        <taxon>Brassicaceae</taxon>
        <taxon>Coluteocarpeae</taxon>
        <taxon>Microthlaspi</taxon>
    </lineage>
</organism>
<dbReference type="AlphaFoldDB" id="A0A6D2KCH5"/>
<name>A0A6D2KCH5_9BRAS</name>
<reference evidence="2" key="1">
    <citation type="submission" date="2020-01" db="EMBL/GenBank/DDBJ databases">
        <authorList>
            <person name="Mishra B."/>
        </authorList>
    </citation>
    <scope>NUCLEOTIDE SEQUENCE [LARGE SCALE GENOMIC DNA]</scope>
</reference>
<evidence type="ECO:0000256" key="1">
    <source>
        <dbReference type="SAM" id="MobiDB-lite"/>
    </source>
</evidence>
<evidence type="ECO:0000313" key="3">
    <source>
        <dbReference type="Proteomes" id="UP000467841"/>
    </source>
</evidence>